<protein>
    <submittedName>
        <fullName evidence="2">Uncharacterized protein</fullName>
    </submittedName>
</protein>
<evidence type="ECO:0000256" key="1">
    <source>
        <dbReference type="SAM" id="MobiDB-lite"/>
    </source>
</evidence>
<feature type="compositionally biased region" description="Basic and acidic residues" evidence="1">
    <location>
        <begin position="26"/>
        <end position="41"/>
    </location>
</feature>
<evidence type="ECO:0000313" key="2">
    <source>
        <dbReference type="EMBL" id="MDR7300077.1"/>
    </source>
</evidence>
<feature type="compositionally biased region" description="Basic residues" evidence="1">
    <location>
        <begin position="42"/>
        <end position="51"/>
    </location>
</feature>
<evidence type="ECO:0000313" key="3">
    <source>
        <dbReference type="Proteomes" id="UP001180845"/>
    </source>
</evidence>
<name>A0AAE3Z826_9ACTN</name>
<proteinExistence type="predicted"/>
<dbReference type="Proteomes" id="UP001180845">
    <property type="component" value="Unassembled WGS sequence"/>
</dbReference>
<dbReference type="AlphaFoldDB" id="A0AAE3Z826"/>
<feature type="region of interest" description="Disordered" evidence="1">
    <location>
        <begin position="26"/>
        <end position="51"/>
    </location>
</feature>
<reference evidence="2" key="1">
    <citation type="submission" date="2023-07" db="EMBL/GenBank/DDBJ databases">
        <title>Sequencing the genomes of 1000 actinobacteria strains.</title>
        <authorList>
            <person name="Klenk H.-P."/>
        </authorList>
    </citation>
    <scope>NUCLEOTIDE SEQUENCE</scope>
    <source>
        <strain evidence="2">DSM 45977</strain>
    </source>
</reference>
<organism evidence="2 3">
    <name type="scientific">Haloactinomyces albus</name>
    <dbReference type="NCBI Taxonomy" id="1352928"/>
    <lineage>
        <taxon>Bacteria</taxon>
        <taxon>Bacillati</taxon>
        <taxon>Actinomycetota</taxon>
        <taxon>Actinomycetes</taxon>
        <taxon>Actinopolysporales</taxon>
        <taxon>Actinopolysporaceae</taxon>
        <taxon>Haloactinomyces</taxon>
    </lineage>
</organism>
<sequence>MEMMIFLAGIAVLTGLGMVLAWPRQEDLGPDEPRESGEHRSVRASRSRGKA</sequence>
<dbReference type="RefSeq" id="WP_310268244.1">
    <property type="nucleotide sequence ID" value="NZ_JAVDXW010000001.1"/>
</dbReference>
<keyword evidence="3" id="KW-1185">Reference proteome</keyword>
<dbReference type="EMBL" id="JAVDXW010000001">
    <property type="protein sequence ID" value="MDR7300077.1"/>
    <property type="molecule type" value="Genomic_DNA"/>
</dbReference>
<accession>A0AAE3Z826</accession>
<comment type="caution">
    <text evidence="2">The sequence shown here is derived from an EMBL/GenBank/DDBJ whole genome shotgun (WGS) entry which is preliminary data.</text>
</comment>
<gene>
    <name evidence="2" type="ORF">JOF55_000258</name>
</gene>